<dbReference type="Pfam" id="PF20219">
    <property type="entry name" value="DUF6579"/>
    <property type="match status" value="1"/>
</dbReference>
<proteinExistence type="predicted"/>
<reference evidence="1" key="1">
    <citation type="submission" date="2015-01" db="EMBL/GenBank/DDBJ databases">
        <title>The Genome Sequence of Cladophialophora bantiana CBS 173.52.</title>
        <authorList>
            <consortium name="The Broad Institute Genomics Platform"/>
            <person name="Cuomo C."/>
            <person name="de Hoog S."/>
            <person name="Gorbushina A."/>
            <person name="Stielow B."/>
            <person name="Teixiera M."/>
            <person name="Abouelleil A."/>
            <person name="Chapman S.B."/>
            <person name="Priest M."/>
            <person name="Young S.K."/>
            <person name="Wortman J."/>
            <person name="Nusbaum C."/>
            <person name="Birren B."/>
        </authorList>
    </citation>
    <scope>NUCLEOTIDE SEQUENCE [LARGE SCALE GENOMIC DNA]</scope>
    <source>
        <strain evidence="1">CBS 173.52</strain>
    </source>
</reference>
<dbReference type="GeneID" id="27697474"/>
<dbReference type="VEuPathDB" id="FungiDB:Z519_04546"/>
<dbReference type="HOGENOM" id="CLU_1343101_0_0_1"/>
<dbReference type="Proteomes" id="UP000053789">
    <property type="component" value="Unassembled WGS sequence"/>
</dbReference>
<accession>A0A0D2HUP4</accession>
<evidence type="ECO:0000313" key="1">
    <source>
        <dbReference type="EMBL" id="KIW94570.1"/>
    </source>
</evidence>
<protein>
    <submittedName>
        <fullName evidence="1">Uncharacterized protein</fullName>
    </submittedName>
</protein>
<dbReference type="InterPro" id="IPR046486">
    <property type="entry name" value="DUF6579"/>
</dbReference>
<dbReference type="RefSeq" id="XP_016621239.1">
    <property type="nucleotide sequence ID" value="XM_016762292.1"/>
</dbReference>
<dbReference type="AlphaFoldDB" id="A0A0D2HUP4"/>
<dbReference type="EMBL" id="KN846985">
    <property type="protein sequence ID" value="KIW94570.1"/>
    <property type="molecule type" value="Genomic_DNA"/>
</dbReference>
<keyword evidence="2" id="KW-1185">Reference proteome</keyword>
<sequence>MSSIQTCADSLATFFKRKNAFELFSAFLNGMSVVAQFVEVLQGSSALEEIGQKIHRELEAQTGLTAPKTFTKQVHKVIVHETSLAHEDGARHFHFLYHHDTDWRGYFFDIVSREPLPPNLLSVSENLDPLCLWMAFLRQYIDEHDKKTRFHLIIPAYRPLVIKDPLIFPADLFPFTVQGLVHDSKAYVWLNLPTMTKPPPIPSN</sequence>
<gene>
    <name evidence="1" type="ORF">Z519_04546</name>
</gene>
<name>A0A0D2HUP4_CLAB1</name>
<organism evidence="1 2">
    <name type="scientific">Cladophialophora bantiana (strain ATCC 10958 / CBS 173.52 / CDC B-1940 / NIH 8579)</name>
    <name type="common">Xylohypha bantiana</name>
    <dbReference type="NCBI Taxonomy" id="1442370"/>
    <lineage>
        <taxon>Eukaryota</taxon>
        <taxon>Fungi</taxon>
        <taxon>Dikarya</taxon>
        <taxon>Ascomycota</taxon>
        <taxon>Pezizomycotina</taxon>
        <taxon>Eurotiomycetes</taxon>
        <taxon>Chaetothyriomycetidae</taxon>
        <taxon>Chaetothyriales</taxon>
        <taxon>Herpotrichiellaceae</taxon>
        <taxon>Cladophialophora</taxon>
    </lineage>
</organism>
<evidence type="ECO:0000313" key="2">
    <source>
        <dbReference type="Proteomes" id="UP000053789"/>
    </source>
</evidence>
<dbReference type="OrthoDB" id="3852249at2759"/>